<feature type="compositionally biased region" description="Low complexity" evidence="5">
    <location>
        <begin position="194"/>
        <end position="208"/>
    </location>
</feature>
<evidence type="ECO:0000256" key="2">
    <source>
        <dbReference type="ARBA" id="ARBA00023002"/>
    </source>
</evidence>
<dbReference type="GO" id="GO:0051287">
    <property type="term" value="F:NAD binding"/>
    <property type="evidence" value="ECO:0007669"/>
    <property type="project" value="InterPro"/>
</dbReference>
<evidence type="ECO:0008006" key="10">
    <source>
        <dbReference type="Google" id="ProtNLM"/>
    </source>
</evidence>
<dbReference type="STRING" id="5098.A0A507QYL3"/>
<keyword evidence="3" id="KW-0520">NAD</keyword>
<dbReference type="Pfam" id="PF02826">
    <property type="entry name" value="2-Hacid_dh_C"/>
    <property type="match status" value="1"/>
</dbReference>
<dbReference type="Proteomes" id="UP000319663">
    <property type="component" value="Unassembled WGS sequence"/>
</dbReference>
<dbReference type="InterPro" id="IPR050418">
    <property type="entry name" value="D-iso_2-hydroxyacid_DH_PdxB"/>
</dbReference>
<feature type="domain" description="D-isomer specific 2-hydroxyacid dehydrogenase catalytic" evidence="6">
    <location>
        <begin position="30"/>
        <end position="337"/>
    </location>
</feature>
<reference evidence="8 9" key="1">
    <citation type="submission" date="2019-06" db="EMBL/GenBank/DDBJ databases">
        <title>Wine fermentation using esterase from Monascus purpureus.</title>
        <authorList>
            <person name="Geng C."/>
            <person name="Zhang Y."/>
        </authorList>
    </citation>
    <scope>NUCLEOTIDE SEQUENCE [LARGE SCALE GENOMIC DNA]</scope>
    <source>
        <strain evidence="8">HQ1</strain>
    </source>
</reference>
<dbReference type="PANTHER" id="PTHR43761:SF1">
    <property type="entry name" value="D-ISOMER SPECIFIC 2-HYDROXYACID DEHYDROGENASE CATALYTIC DOMAIN-CONTAINING PROTEIN-RELATED"/>
    <property type="match status" value="1"/>
</dbReference>
<dbReference type="InterPro" id="IPR036291">
    <property type="entry name" value="NAD(P)-bd_dom_sf"/>
</dbReference>
<keyword evidence="9" id="KW-1185">Reference proteome</keyword>
<dbReference type="InterPro" id="IPR006140">
    <property type="entry name" value="D-isomer_DH_NAD-bd"/>
</dbReference>
<comment type="similarity">
    <text evidence="1 4">Belongs to the D-isomer specific 2-hydroxyacid dehydrogenase family.</text>
</comment>
<proteinExistence type="inferred from homology"/>
<organism evidence="8 9">
    <name type="scientific">Monascus purpureus</name>
    <name type="common">Red mold</name>
    <name type="synonym">Monascus anka</name>
    <dbReference type="NCBI Taxonomy" id="5098"/>
    <lineage>
        <taxon>Eukaryota</taxon>
        <taxon>Fungi</taxon>
        <taxon>Dikarya</taxon>
        <taxon>Ascomycota</taxon>
        <taxon>Pezizomycotina</taxon>
        <taxon>Eurotiomycetes</taxon>
        <taxon>Eurotiomycetidae</taxon>
        <taxon>Eurotiales</taxon>
        <taxon>Aspergillaceae</taxon>
        <taxon>Monascus</taxon>
    </lineage>
</organism>
<dbReference type="InterPro" id="IPR006139">
    <property type="entry name" value="D-isomer_2_OHA_DH_cat_dom"/>
</dbReference>
<name>A0A507QYL3_MONPU</name>
<evidence type="ECO:0000256" key="3">
    <source>
        <dbReference type="ARBA" id="ARBA00023027"/>
    </source>
</evidence>
<dbReference type="PANTHER" id="PTHR43761">
    <property type="entry name" value="D-ISOMER SPECIFIC 2-HYDROXYACID DEHYDROGENASE FAMILY PROTEIN (AFU_ORTHOLOGUE AFUA_1G13630)"/>
    <property type="match status" value="1"/>
</dbReference>
<evidence type="ECO:0000256" key="1">
    <source>
        <dbReference type="ARBA" id="ARBA00005854"/>
    </source>
</evidence>
<evidence type="ECO:0000256" key="4">
    <source>
        <dbReference type="RuleBase" id="RU003719"/>
    </source>
</evidence>
<dbReference type="Pfam" id="PF00389">
    <property type="entry name" value="2-Hacid_dh"/>
    <property type="match status" value="1"/>
</dbReference>
<sequence length="344" mass="37581">MDPIKHHIVFLQAAFCKVPDFQLPPSHSYTKAVYDVTSLADLHARVHSATILVFSAIKIDAVTLSPEVTPYLKYIVIVATGTDCVDLDACRARGILVSNCPNANVESVSEHALGMYFTIRRRMLEMRSLTMRGEWPRRGTLMFDMLDRQGQPPLTCQEEVVGILGYGAVGKRIATIARAVGMKVLISGRKNDANGTSPPGNGNSNGDGNEQRVPFEHIIKTCTVIFIAVPLTDSTRHLISTPELEKMPQQSILVNVSRGGVVDEEALVAALKENRIAGAAMDVFREEPAGPENSPLLAEGTKDLNLLVTPHLAWLAGITWTIQSQILKENIEQWAAGRQPNVVV</sequence>
<dbReference type="SUPFAM" id="SSF52283">
    <property type="entry name" value="Formate/glycerate dehydrogenase catalytic domain-like"/>
    <property type="match status" value="1"/>
</dbReference>
<dbReference type="SUPFAM" id="SSF51735">
    <property type="entry name" value="NAD(P)-binding Rossmann-fold domains"/>
    <property type="match status" value="1"/>
</dbReference>
<comment type="caution">
    <text evidence="8">The sequence shown here is derived from an EMBL/GenBank/DDBJ whole genome shotgun (WGS) entry which is preliminary data.</text>
</comment>
<keyword evidence="2 4" id="KW-0560">Oxidoreductase</keyword>
<gene>
    <name evidence="8" type="ORF">MPDQ_006316</name>
</gene>
<protein>
    <recommendedName>
        <fullName evidence="10">Glycerate dehydrogenase</fullName>
    </recommendedName>
</protein>
<dbReference type="GO" id="GO:0016616">
    <property type="term" value="F:oxidoreductase activity, acting on the CH-OH group of donors, NAD or NADP as acceptor"/>
    <property type="evidence" value="ECO:0007669"/>
    <property type="project" value="InterPro"/>
</dbReference>
<evidence type="ECO:0000313" key="9">
    <source>
        <dbReference type="Proteomes" id="UP000319663"/>
    </source>
</evidence>
<dbReference type="CDD" id="cd05198">
    <property type="entry name" value="formate_dh_like"/>
    <property type="match status" value="1"/>
</dbReference>
<evidence type="ECO:0000259" key="6">
    <source>
        <dbReference type="Pfam" id="PF00389"/>
    </source>
</evidence>
<evidence type="ECO:0000256" key="5">
    <source>
        <dbReference type="SAM" id="MobiDB-lite"/>
    </source>
</evidence>
<dbReference type="AlphaFoldDB" id="A0A507QYL3"/>
<feature type="domain" description="D-isomer specific 2-hydroxyacid dehydrogenase NAD-binding" evidence="7">
    <location>
        <begin position="114"/>
        <end position="313"/>
    </location>
</feature>
<evidence type="ECO:0000259" key="7">
    <source>
        <dbReference type="Pfam" id="PF02826"/>
    </source>
</evidence>
<dbReference type="Gene3D" id="3.40.50.720">
    <property type="entry name" value="NAD(P)-binding Rossmann-like Domain"/>
    <property type="match status" value="2"/>
</dbReference>
<evidence type="ECO:0000313" key="8">
    <source>
        <dbReference type="EMBL" id="TQB72980.1"/>
    </source>
</evidence>
<feature type="region of interest" description="Disordered" evidence="5">
    <location>
        <begin position="189"/>
        <end position="211"/>
    </location>
</feature>
<dbReference type="EMBL" id="VIFY01000053">
    <property type="protein sequence ID" value="TQB72980.1"/>
    <property type="molecule type" value="Genomic_DNA"/>
</dbReference>
<accession>A0A507QYL3</accession>